<accession>A0AA37SUM0</accession>
<evidence type="ECO:0000313" key="2">
    <source>
        <dbReference type="EMBL" id="GLR69417.1"/>
    </source>
</evidence>
<reference evidence="2" key="1">
    <citation type="journal article" date="2014" name="Int. J. Syst. Evol. Microbiol.">
        <title>Complete genome sequence of Corynebacterium casei LMG S-19264T (=DSM 44701T), isolated from a smear-ripened cheese.</title>
        <authorList>
            <consortium name="US DOE Joint Genome Institute (JGI-PGF)"/>
            <person name="Walter F."/>
            <person name="Albersmeier A."/>
            <person name="Kalinowski J."/>
            <person name="Ruckert C."/>
        </authorList>
    </citation>
    <scope>NUCLEOTIDE SEQUENCE</scope>
    <source>
        <strain evidence="2">NBRC 110023</strain>
    </source>
</reference>
<organism evidence="2 3">
    <name type="scientific">Agaribacter marinus</name>
    <dbReference type="NCBI Taxonomy" id="1431249"/>
    <lineage>
        <taxon>Bacteria</taxon>
        <taxon>Pseudomonadati</taxon>
        <taxon>Pseudomonadota</taxon>
        <taxon>Gammaproteobacteria</taxon>
        <taxon>Alteromonadales</taxon>
        <taxon>Alteromonadaceae</taxon>
        <taxon>Agaribacter</taxon>
    </lineage>
</organism>
<keyword evidence="3" id="KW-1185">Reference proteome</keyword>
<dbReference type="RefSeq" id="WP_284215750.1">
    <property type="nucleotide sequence ID" value="NZ_BSOT01000005.1"/>
</dbReference>
<feature type="chain" id="PRO_5041312063" description="DUF1795 domain-containing protein" evidence="1">
    <location>
        <begin position="22"/>
        <end position="156"/>
    </location>
</feature>
<dbReference type="Gene3D" id="3.40.1000.10">
    <property type="entry name" value="Mog1/PsbP, alpha/beta/alpha sandwich"/>
    <property type="match status" value="1"/>
</dbReference>
<sequence length="156" mass="17505">MFIKKVILFVVVNLLASFAYAETLEFPKLGFSIDGLDSAPTGAMVQPIQMFLPPMNGFAPNVNVQIQAYNGTIKQYRELSEGQFKQFNFTLLSIKETGNSLSLEYKGAMQGLNLHWYAKAFKKGNYVYLVTATGTQADWEINKEKLISSVNSFQLK</sequence>
<protein>
    <recommendedName>
        <fullName evidence="4">DUF1795 domain-containing protein</fullName>
    </recommendedName>
</protein>
<dbReference type="AlphaFoldDB" id="A0AA37SUM0"/>
<evidence type="ECO:0008006" key="4">
    <source>
        <dbReference type="Google" id="ProtNLM"/>
    </source>
</evidence>
<feature type="signal peptide" evidence="1">
    <location>
        <begin position="1"/>
        <end position="21"/>
    </location>
</feature>
<evidence type="ECO:0000313" key="3">
    <source>
        <dbReference type="Proteomes" id="UP001156601"/>
    </source>
</evidence>
<comment type="caution">
    <text evidence="2">The sequence shown here is derived from an EMBL/GenBank/DDBJ whole genome shotgun (WGS) entry which is preliminary data.</text>
</comment>
<keyword evidence="1" id="KW-0732">Signal</keyword>
<reference evidence="2" key="2">
    <citation type="submission" date="2023-01" db="EMBL/GenBank/DDBJ databases">
        <title>Draft genome sequence of Agaribacter marinus strain NBRC 110023.</title>
        <authorList>
            <person name="Sun Q."/>
            <person name="Mori K."/>
        </authorList>
    </citation>
    <scope>NUCLEOTIDE SEQUENCE</scope>
    <source>
        <strain evidence="2">NBRC 110023</strain>
    </source>
</reference>
<evidence type="ECO:0000256" key="1">
    <source>
        <dbReference type="SAM" id="SignalP"/>
    </source>
</evidence>
<dbReference type="Proteomes" id="UP001156601">
    <property type="component" value="Unassembled WGS sequence"/>
</dbReference>
<gene>
    <name evidence="2" type="ORF">GCM10007852_03250</name>
</gene>
<dbReference type="EMBL" id="BSOT01000005">
    <property type="protein sequence ID" value="GLR69417.1"/>
    <property type="molecule type" value="Genomic_DNA"/>
</dbReference>
<proteinExistence type="predicted"/>
<name>A0AA37SUM0_9ALTE</name>